<sequence>MSAPRSYLFVPGNQPERIAKALASGADAVIVDLEDAVPPGDKDSARACVAAALPAARPVLLRINGALTPWFEADRALCSAPGIAGIVLPKAESAATIRELHADNGRPVLPTVESAKGLAEVYTLAGTPGTLRLIFGSLDLRLDLGIPGDEPVLDPYRLQLVLASRLAGLPPPVDGVTTDFADPAVAEADARRSAALGFTGKLCIHPRQIGPVHRGLAPSPAEITWAQRVTAADAAAAGQAVALGGQMVDRPVVDRAHAILARAASRPDEEARRPT</sequence>
<evidence type="ECO:0000259" key="4">
    <source>
        <dbReference type="Pfam" id="PF03328"/>
    </source>
</evidence>
<dbReference type="Gene3D" id="3.20.20.60">
    <property type="entry name" value="Phosphoenolpyruvate-binding domains"/>
    <property type="match status" value="1"/>
</dbReference>
<dbReference type="RefSeq" id="WP_311363770.1">
    <property type="nucleotide sequence ID" value="NZ_JAVRIC010000003.1"/>
</dbReference>
<name>A0ABU2WET4_9GAMM</name>
<reference evidence="5 6" key="1">
    <citation type="submission" date="2023-09" db="EMBL/GenBank/DDBJ databases">
        <authorList>
            <person name="Rey-Velasco X."/>
        </authorList>
    </citation>
    <scope>NUCLEOTIDE SEQUENCE [LARGE SCALE GENOMIC DNA]</scope>
    <source>
        <strain evidence="5 6">W345</strain>
    </source>
</reference>
<protein>
    <submittedName>
        <fullName evidence="5">CoA ester lyase</fullName>
    </submittedName>
</protein>
<dbReference type="InterPro" id="IPR015813">
    <property type="entry name" value="Pyrv/PenolPyrv_kinase-like_dom"/>
</dbReference>
<evidence type="ECO:0000256" key="1">
    <source>
        <dbReference type="ARBA" id="ARBA00001946"/>
    </source>
</evidence>
<dbReference type="PANTHER" id="PTHR32308:SF10">
    <property type="entry name" value="CITRATE LYASE SUBUNIT BETA"/>
    <property type="match status" value="1"/>
</dbReference>
<keyword evidence="3" id="KW-0460">Magnesium</keyword>
<dbReference type="SUPFAM" id="SSF51621">
    <property type="entry name" value="Phosphoenolpyruvate/pyruvate domain"/>
    <property type="match status" value="1"/>
</dbReference>
<dbReference type="Proteomes" id="UP001254608">
    <property type="component" value="Unassembled WGS sequence"/>
</dbReference>
<dbReference type="InterPro" id="IPR040442">
    <property type="entry name" value="Pyrv_kinase-like_dom_sf"/>
</dbReference>
<feature type="domain" description="HpcH/HpaI aldolase/citrate lyase" evidence="4">
    <location>
        <begin position="5"/>
        <end position="206"/>
    </location>
</feature>
<keyword evidence="5" id="KW-0456">Lyase</keyword>
<dbReference type="InterPro" id="IPR005000">
    <property type="entry name" value="Aldolase/citrate-lyase_domain"/>
</dbReference>
<comment type="cofactor">
    <cofactor evidence="1">
        <name>Mg(2+)</name>
        <dbReference type="ChEBI" id="CHEBI:18420"/>
    </cofactor>
</comment>
<gene>
    <name evidence="5" type="ORF">RM530_03245</name>
</gene>
<dbReference type="PIRSF" id="PIRSF015582">
    <property type="entry name" value="Cit_lyase_B"/>
    <property type="match status" value="1"/>
</dbReference>
<evidence type="ECO:0000313" key="6">
    <source>
        <dbReference type="Proteomes" id="UP001254608"/>
    </source>
</evidence>
<accession>A0ABU2WET4</accession>
<dbReference type="PANTHER" id="PTHR32308">
    <property type="entry name" value="LYASE BETA SUBUNIT, PUTATIVE (AFU_ORTHOLOGUE AFUA_4G13030)-RELATED"/>
    <property type="match status" value="1"/>
</dbReference>
<evidence type="ECO:0000256" key="2">
    <source>
        <dbReference type="ARBA" id="ARBA00022723"/>
    </source>
</evidence>
<dbReference type="InterPro" id="IPR011206">
    <property type="entry name" value="Citrate_lyase_beta/mcl1/mcl2"/>
</dbReference>
<proteinExistence type="predicted"/>
<dbReference type="GO" id="GO:0016829">
    <property type="term" value="F:lyase activity"/>
    <property type="evidence" value="ECO:0007669"/>
    <property type="project" value="UniProtKB-KW"/>
</dbReference>
<dbReference type="Pfam" id="PF03328">
    <property type="entry name" value="HpcH_HpaI"/>
    <property type="match status" value="1"/>
</dbReference>
<organism evidence="5 6">
    <name type="scientific">Banduia mediterranea</name>
    <dbReference type="NCBI Taxonomy" id="3075609"/>
    <lineage>
        <taxon>Bacteria</taxon>
        <taxon>Pseudomonadati</taxon>
        <taxon>Pseudomonadota</taxon>
        <taxon>Gammaproteobacteria</taxon>
        <taxon>Nevskiales</taxon>
        <taxon>Algiphilaceae</taxon>
        <taxon>Banduia</taxon>
    </lineage>
</organism>
<dbReference type="EMBL" id="JAVRIC010000003">
    <property type="protein sequence ID" value="MDT0496380.1"/>
    <property type="molecule type" value="Genomic_DNA"/>
</dbReference>
<comment type="caution">
    <text evidence="5">The sequence shown here is derived from an EMBL/GenBank/DDBJ whole genome shotgun (WGS) entry which is preliminary data.</text>
</comment>
<evidence type="ECO:0000313" key="5">
    <source>
        <dbReference type="EMBL" id="MDT0496380.1"/>
    </source>
</evidence>
<keyword evidence="2" id="KW-0479">Metal-binding</keyword>
<evidence type="ECO:0000256" key="3">
    <source>
        <dbReference type="ARBA" id="ARBA00022842"/>
    </source>
</evidence>
<keyword evidence="6" id="KW-1185">Reference proteome</keyword>